<accession>A0A9N9SZD9</accession>
<dbReference type="Proteomes" id="UP001153709">
    <property type="component" value="Chromosome 3"/>
</dbReference>
<protein>
    <submittedName>
        <fullName evidence="2">Uncharacterized protein</fullName>
    </submittedName>
</protein>
<organism evidence="2 3">
    <name type="scientific">Diabrotica balteata</name>
    <name type="common">Banded cucumber beetle</name>
    <dbReference type="NCBI Taxonomy" id="107213"/>
    <lineage>
        <taxon>Eukaryota</taxon>
        <taxon>Metazoa</taxon>
        <taxon>Ecdysozoa</taxon>
        <taxon>Arthropoda</taxon>
        <taxon>Hexapoda</taxon>
        <taxon>Insecta</taxon>
        <taxon>Pterygota</taxon>
        <taxon>Neoptera</taxon>
        <taxon>Endopterygota</taxon>
        <taxon>Coleoptera</taxon>
        <taxon>Polyphaga</taxon>
        <taxon>Cucujiformia</taxon>
        <taxon>Chrysomeloidea</taxon>
        <taxon>Chrysomelidae</taxon>
        <taxon>Galerucinae</taxon>
        <taxon>Diabroticina</taxon>
        <taxon>Diabroticites</taxon>
        <taxon>Diabrotica</taxon>
    </lineage>
</organism>
<gene>
    <name evidence="2" type="ORF">DIABBA_LOCUS4935</name>
</gene>
<reference evidence="2" key="1">
    <citation type="submission" date="2022-01" db="EMBL/GenBank/DDBJ databases">
        <authorList>
            <person name="King R."/>
        </authorList>
    </citation>
    <scope>NUCLEOTIDE SEQUENCE</scope>
</reference>
<name>A0A9N9SZD9_DIABA</name>
<evidence type="ECO:0000313" key="2">
    <source>
        <dbReference type="EMBL" id="CAG9831335.1"/>
    </source>
</evidence>
<keyword evidence="3" id="KW-1185">Reference proteome</keyword>
<feature type="region of interest" description="Disordered" evidence="1">
    <location>
        <begin position="78"/>
        <end position="97"/>
    </location>
</feature>
<dbReference type="EMBL" id="OU898278">
    <property type="protein sequence ID" value="CAG9831335.1"/>
    <property type="molecule type" value="Genomic_DNA"/>
</dbReference>
<evidence type="ECO:0000256" key="1">
    <source>
        <dbReference type="SAM" id="MobiDB-lite"/>
    </source>
</evidence>
<evidence type="ECO:0000313" key="3">
    <source>
        <dbReference type="Proteomes" id="UP001153709"/>
    </source>
</evidence>
<dbReference type="OrthoDB" id="6756240at2759"/>
<sequence>MDSIEESAQCNDTSVLLASVDCVGALLETLEALCKGEGINHESADITNSRYITLKQADYSGPLTYESMARLPTPYSGIEGNMPENEGGTESDCSGATEGPEDIITSDDSIIDDESFLTNQELQKLYKWPRSFNLTSKIDKKQKCLKILNTKQLVHAFTKVFGSNKLNPKLLEVIVRTKICFVASQYYKIISWWVAALSNPVPLVPEADRRPEMETENLTYLELKPIAEVITENDGGHENYETEVGGEIRPNNLKISAEQLHLPSKAFTEIKKKKKGKAELTPWKKKEEPWLGLYNP</sequence>
<proteinExistence type="predicted"/>
<dbReference type="AlphaFoldDB" id="A0A9N9SZD9"/>